<comment type="caution">
    <text evidence="4">The sequence shown here is derived from an EMBL/GenBank/DDBJ whole genome shotgun (WGS) entry which is preliminary data.</text>
</comment>
<keyword evidence="5" id="KW-1185">Reference proteome</keyword>
<dbReference type="AlphaFoldDB" id="U4T6H4"/>
<evidence type="ECO:0000313" key="4">
    <source>
        <dbReference type="EMBL" id="ERL56515.1"/>
    </source>
</evidence>
<dbReference type="PANTHER" id="PTHR11092:SF0">
    <property type="entry name" value="EPIMERASE FAMILY PROTEIN SDR39U1"/>
    <property type="match status" value="1"/>
</dbReference>
<accession>U4T6H4</accession>
<dbReference type="OrthoDB" id="9801773at2"/>
<dbReference type="InterPro" id="IPR010099">
    <property type="entry name" value="SDR39U1"/>
</dbReference>
<dbReference type="InterPro" id="IPR013549">
    <property type="entry name" value="DUF1731"/>
</dbReference>
<dbReference type="InterPro" id="IPR036291">
    <property type="entry name" value="NAD(P)-bd_dom_sf"/>
</dbReference>
<proteinExistence type="inferred from homology"/>
<dbReference type="Gene3D" id="3.40.50.720">
    <property type="entry name" value="NAD(P)-binding Rossmann-like Domain"/>
    <property type="match status" value="1"/>
</dbReference>
<dbReference type="RefSeq" id="WP_021813206.1">
    <property type="nucleotide sequence ID" value="NZ_AUSW01000013.1"/>
</dbReference>
<dbReference type="PANTHER" id="PTHR11092">
    <property type="entry name" value="SUGAR NUCLEOTIDE EPIMERASE RELATED"/>
    <property type="match status" value="1"/>
</dbReference>
<dbReference type="SUPFAM" id="SSF51735">
    <property type="entry name" value="NAD(P)-binding Rossmann-fold domains"/>
    <property type="match status" value="1"/>
</dbReference>
<name>U4T6H4_9GAMM</name>
<dbReference type="eggNOG" id="COG1090">
    <property type="taxonomic scope" value="Bacteria"/>
</dbReference>
<gene>
    <name evidence="4" type="ORF">M917_0541</name>
</gene>
<evidence type="ECO:0000259" key="2">
    <source>
        <dbReference type="Pfam" id="PF01370"/>
    </source>
</evidence>
<dbReference type="STRING" id="1354303.M917_0541"/>
<dbReference type="EMBL" id="AUSW01000013">
    <property type="protein sequence ID" value="ERL56515.1"/>
    <property type="molecule type" value="Genomic_DNA"/>
</dbReference>
<keyword evidence="4" id="KW-0132">Cell division</keyword>
<dbReference type="PATRIC" id="fig|1354303.4.peg.532"/>
<feature type="domain" description="NAD-dependent epimerase/dehydratase" evidence="2">
    <location>
        <begin position="3"/>
        <end position="218"/>
    </location>
</feature>
<feature type="domain" description="DUF1731" evidence="3">
    <location>
        <begin position="284"/>
        <end position="329"/>
    </location>
</feature>
<protein>
    <submittedName>
        <fullName evidence="4">Cell division inhibitor</fullName>
    </submittedName>
</protein>
<evidence type="ECO:0000313" key="5">
    <source>
        <dbReference type="Proteomes" id="UP000016761"/>
    </source>
</evidence>
<evidence type="ECO:0000259" key="3">
    <source>
        <dbReference type="Pfam" id="PF08338"/>
    </source>
</evidence>
<evidence type="ECO:0000256" key="1">
    <source>
        <dbReference type="ARBA" id="ARBA00009353"/>
    </source>
</evidence>
<keyword evidence="4" id="KW-0131">Cell cycle</keyword>
<dbReference type="InterPro" id="IPR001509">
    <property type="entry name" value="Epimerase_deHydtase"/>
</dbReference>
<comment type="similarity">
    <text evidence="1">Belongs to the NAD(P)-dependent epimerase/dehydratase family. SDR39U1 subfamily.</text>
</comment>
<dbReference type="Pfam" id="PF08338">
    <property type="entry name" value="DUF1731"/>
    <property type="match status" value="1"/>
</dbReference>
<dbReference type="NCBIfam" id="TIGR01777">
    <property type="entry name" value="yfcH"/>
    <property type="match status" value="1"/>
</dbReference>
<dbReference type="Proteomes" id="UP000016761">
    <property type="component" value="Unassembled WGS sequence"/>
</dbReference>
<sequence>MNILISGGSGFLGSAFSRELMARSRVQNKNVNITWLTRDSSQAHPDDINMMTYEELAQSDMSFEVIVNLAGAGIADSRWSDERKEQLLASRIQPTEALLAFIARTTIKPKLLLSGSAIGWYGTQGDKSLTESSGFETDFAHKLCDDWEQLALKAMNHGVPVAIVRTGIVIHPEGGMLGKLLTPFKMGVGGQLGDGKQIMSWISREDWVGAAIFIIEQHLANHTSEGHHASEQHHTNVSSSDNVLETANDTPAVVYNLTAPNPVTNHTFTKALGTWLHRPTFFTLPEFLLKLMFGEMSTLLIDGQKVLPKALLEAGYEFKQPTFKQALTEQE</sequence>
<organism evidence="4 5">
    <name type="scientific">Psychrobacter aquaticus CMS 56</name>
    <dbReference type="NCBI Taxonomy" id="1354303"/>
    <lineage>
        <taxon>Bacteria</taxon>
        <taxon>Pseudomonadati</taxon>
        <taxon>Pseudomonadota</taxon>
        <taxon>Gammaproteobacteria</taxon>
        <taxon>Moraxellales</taxon>
        <taxon>Moraxellaceae</taxon>
        <taxon>Psychrobacter</taxon>
    </lineage>
</organism>
<dbReference type="GO" id="GO:0051301">
    <property type="term" value="P:cell division"/>
    <property type="evidence" value="ECO:0007669"/>
    <property type="project" value="UniProtKB-KW"/>
</dbReference>
<reference evidence="4 5" key="1">
    <citation type="journal article" date="2013" name="Genome Announc.">
        <title>Draft Genome Sequence of Psychrobacter aquaticus Strain CMS 56T, Isolated from a Cyanobacterial Mat Sample Collected from Water Bodies in the McMurdo Dry Valley Region of Antarctica.</title>
        <authorList>
            <person name="Reddy G.S."/>
            <person name="Ara S."/>
            <person name="Singh A."/>
            <person name="Kumar Pinnaka A."/>
            <person name="Shivaji S."/>
        </authorList>
    </citation>
    <scope>NUCLEOTIDE SEQUENCE [LARGE SCALE GENOMIC DNA]</scope>
    <source>
        <strain evidence="4 5">CMS 56</strain>
    </source>
</reference>
<dbReference type="Pfam" id="PF01370">
    <property type="entry name" value="Epimerase"/>
    <property type="match status" value="1"/>
</dbReference>